<protein>
    <submittedName>
        <fullName evidence="1">Uncharacterized protein</fullName>
    </submittedName>
</protein>
<organism evidence="1">
    <name type="scientific">Candidatus Tenderia electrophaga</name>
    <dbReference type="NCBI Taxonomy" id="1748243"/>
    <lineage>
        <taxon>Bacteria</taxon>
        <taxon>Pseudomonadati</taxon>
        <taxon>Pseudomonadota</taxon>
        <taxon>Gammaproteobacteria</taxon>
        <taxon>Candidatus Tenderiales</taxon>
        <taxon>Candidatus Tenderiaceae</taxon>
        <taxon>Candidatus Tenderia</taxon>
    </lineage>
</organism>
<gene>
    <name evidence="1" type="ORF">ENJ65_04570</name>
</gene>
<sequence>MRKLINVGAARKSGIRPSFVFIPRRLLAGLLFGSVIFSPWLQAADGLPEPLLQELTFLTTEGAESLGMHLLADAEPDLAQAPEAWIEWHRQKVLLLQQKGRWAEVVREYEALPVNVPVSHQNWLFAELVHSYLAMAAGEQARDLLLSLIWTSPLDAKRLPDLRRLVLQSYLVDGRYENARTALLRYEQDYSDAGLDHELLALKARLLIASDRANEAAVLAVVSDEPQVRSVYVLALLKGLTPLDADLLAEALHWLAAPQLGLALKQSIFTALFEKIKRLSDFSRRVEALEGLLGIDNIDGAQATAVVDALWFALTEYGRQLANEQQLLVGNFGPWFVFAEALGQPNSRKAEAIYTWLALKAQGTDINARAHGLLVTLLEQQGQMPLLRAMYLSSSQF</sequence>
<proteinExistence type="predicted"/>
<comment type="caution">
    <text evidence="1">The sequence shown here is derived from an EMBL/GenBank/DDBJ whole genome shotgun (WGS) entry which is preliminary data.</text>
</comment>
<feature type="non-terminal residue" evidence="1">
    <location>
        <position position="397"/>
    </location>
</feature>
<evidence type="ECO:0000313" key="1">
    <source>
        <dbReference type="EMBL" id="HHJ80889.1"/>
    </source>
</evidence>
<dbReference type="AlphaFoldDB" id="A0A832J4F5"/>
<dbReference type="Proteomes" id="UP000885832">
    <property type="component" value="Unassembled WGS sequence"/>
</dbReference>
<reference evidence="1" key="1">
    <citation type="journal article" date="2020" name="mSystems">
        <title>Genome- and Community-Level Interaction Insights into Carbon Utilization and Element Cycling Functions of Hydrothermarchaeota in Hydrothermal Sediment.</title>
        <authorList>
            <person name="Zhou Z."/>
            <person name="Liu Y."/>
            <person name="Xu W."/>
            <person name="Pan J."/>
            <person name="Luo Z.H."/>
            <person name="Li M."/>
        </authorList>
    </citation>
    <scope>NUCLEOTIDE SEQUENCE [LARGE SCALE GENOMIC DNA]</scope>
    <source>
        <strain evidence="1">HyVt-505</strain>
    </source>
</reference>
<accession>A0A832J4F5</accession>
<name>A0A832J4F5_9GAMM</name>
<dbReference type="EMBL" id="DRNF01000286">
    <property type="protein sequence ID" value="HHJ80889.1"/>
    <property type="molecule type" value="Genomic_DNA"/>
</dbReference>